<protein>
    <submittedName>
        <fullName evidence="2">Nucleotidyltransferase family protein</fullName>
    </submittedName>
</protein>
<dbReference type="RefSeq" id="WP_147033569.1">
    <property type="nucleotide sequence ID" value="NZ_CP042436.1"/>
</dbReference>
<dbReference type="PANTHER" id="PTHR43777:SF1">
    <property type="entry name" value="MOLYBDENUM COFACTOR CYTIDYLYLTRANSFERASE"/>
    <property type="match status" value="1"/>
</dbReference>
<dbReference type="Pfam" id="PF12804">
    <property type="entry name" value="NTP_transf_3"/>
    <property type="match status" value="1"/>
</dbReference>
<dbReference type="SUPFAM" id="SSF53448">
    <property type="entry name" value="Nucleotide-diphospho-sugar transferases"/>
    <property type="match status" value="1"/>
</dbReference>
<dbReference type="Gene3D" id="3.90.550.10">
    <property type="entry name" value="Spore Coat Polysaccharide Biosynthesis Protein SpsA, Chain A"/>
    <property type="match status" value="1"/>
</dbReference>
<gene>
    <name evidence="2" type="ORF">FRZ54_19930</name>
</gene>
<keyword evidence="3" id="KW-1185">Reference proteome</keyword>
<evidence type="ECO:0000259" key="1">
    <source>
        <dbReference type="Pfam" id="PF12804"/>
    </source>
</evidence>
<evidence type="ECO:0000313" key="3">
    <source>
        <dbReference type="Proteomes" id="UP000321479"/>
    </source>
</evidence>
<dbReference type="EMBL" id="CP042436">
    <property type="protein sequence ID" value="QEC64735.1"/>
    <property type="molecule type" value="Genomic_DNA"/>
</dbReference>
<reference evidence="2 3" key="1">
    <citation type="journal article" date="2017" name="Curr. Microbiol.">
        <title>Mucilaginibacter ginsenosidivorans sp. nov., Isolated from Soil of Ginseng Field.</title>
        <authorList>
            <person name="Kim M.M."/>
            <person name="Siddiqi M.Z."/>
            <person name="Im W.T."/>
        </authorList>
    </citation>
    <scope>NUCLEOTIDE SEQUENCE [LARGE SCALE GENOMIC DNA]</scope>
    <source>
        <strain evidence="2 3">Gsoil 3017</strain>
    </source>
</reference>
<name>A0A5B8V134_9SPHI</name>
<accession>A0A5B8V134</accession>
<dbReference type="OrthoDB" id="9779263at2"/>
<keyword evidence="2" id="KW-0808">Transferase</keyword>
<dbReference type="PANTHER" id="PTHR43777">
    <property type="entry name" value="MOLYBDENUM COFACTOR CYTIDYLYLTRANSFERASE"/>
    <property type="match status" value="1"/>
</dbReference>
<feature type="domain" description="MobA-like NTP transferase" evidence="1">
    <location>
        <begin position="5"/>
        <end position="168"/>
    </location>
</feature>
<proteinExistence type="predicted"/>
<dbReference type="GO" id="GO:0016779">
    <property type="term" value="F:nucleotidyltransferase activity"/>
    <property type="evidence" value="ECO:0007669"/>
    <property type="project" value="UniProtKB-ARBA"/>
</dbReference>
<organism evidence="2 3">
    <name type="scientific">Mucilaginibacter ginsenosidivorans</name>
    <dbReference type="NCBI Taxonomy" id="398053"/>
    <lineage>
        <taxon>Bacteria</taxon>
        <taxon>Pseudomonadati</taxon>
        <taxon>Bacteroidota</taxon>
        <taxon>Sphingobacteriia</taxon>
        <taxon>Sphingobacteriales</taxon>
        <taxon>Sphingobacteriaceae</taxon>
        <taxon>Mucilaginibacter</taxon>
    </lineage>
</organism>
<evidence type="ECO:0000313" key="2">
    <source>
        <dbReference type="EMBL" id="QEC64735.1"/>
    </source>
</evidence>
<dbReference type="AlphaFoldDB" id="A0A5B8V134"/>
<sequence length="196" mass="20832">MTGLIILAAGCSSRLGEPKQNLVFDNKTLLQRAIDAGRGSGCNPVIVVLGANAGAIVPVISGQDDILIVINPEWQEGIASSIRTGLAEIEKDDRVSNAIIMLCDQPFVDAALLQKLILAKQQSGKNIVACSYAGTIGVPALFDRILFAKLLKLQGQDGAKKILKDHPDDVATIEFDKGNIDIDTKGDYDHLLNAGN</sequence>
<dbReference type="Proteomes" id="UP000321479">
    <property type="component" value="Chromosome"/>
</dbReference>
<dbReference type="KEGG" id="mgin:FRZ54_19930"/>
<dbReference type="CDD" id="cd04182">
    <property type="entry name" value="GT_2_like_f"/>
    <property type="match status" value="1"/>
</dbReference>
<dbReference type="InterPro" id="IPR025877">
    <property type="entry name" value="MobA-like_NTP_Trfase"/>
</dbReference>
<dbReference type="InterPro" id="IPR029044">
    <property type="entry name" value="Nucleotide-diphossugar_trans"/>
</dbReference>